<reference evidence="1 2" key="1">
    <citation type="submission" date="2023-12" db="EMBL/GenBank/DDBJ databases">
        <title>Blastococcus brunescens sp. nov., an actonobacterium isolated from sandstone collected in sahara desert.</title>
        <authorList>
            <person name="Gtari M."/>
            <person name="Ghodhbane F."/>
        </authorList>
    </citation>
    <scope>NUCLEOTIDE SEQUENCE [LARGE SCALE GENOMIC DNA]</scope>
    <source>
        <strain evidence="1 2">BMG 8361</strain>
    </source>
</reference>
<proteinExistence type="predicted"/>
<name>A0ABZ1AUH5_9ACTN</name>
<dbReference type="RefSeq" id="WP_324273567.1">
    <property type="nucleotide sequence ID" value="NZ_CP141261.1"/>
</dbReference>
<dbReference type="Proteomes" id="UP001324287">
    <property type="component" value="Chromosome"/>
</dbReference>
<protein>
    <submittedName>
        <fullName evidence="1">Uncharacterized protein</fullName>
    </submittedName>
</protein>
<gene>
    <name evidence="1" type="ORF">U6N30_19475</name>
</gene>
<sequence>MEPVADVDPADADVEEPVELSGLACRRAYLALRSGVLDELRNGRQERGCRGVDGR</sequence>
<dbReference type="EMBL" id="CP141261">
    <property type="protein sequence ID" value="WRL62212.1"/>
    <property type="molecule type" value="Genomic_DNA"/>
</dbReference>
<organism evidence="1 2">
    <name type="scientific">Blastococcus brunescens</name>
    <dbReference type="NCBI Taxonomy" id="1564165"/>
    <lineage>
        <taxon>Bacteria</taxon>
        <taxon>Bacillati</taxon>
        <taxon>Actinomycetota</taxon>
        <taxon>Actinomycetes</taxon>
        <taxon>Geodermatophilales</taxon>
        <taxon>Geodermatophilaceae</taxon>
        <taxon>Blastococcus</taxon>
    </lineage>
</organism>
<evidence type="ECO:0000313" key="1">
    <source>
        <dbReference type="EMBL" id="WRL62212.1"/>
    </source>
</evidence>
<accession>A0ABZ1AUH5</accession>
<evidence type="ECO:0000313" key="2">
    <source>
        <dbReference type="Proteomes" id="UP001324287"/>
    </source>
</evidence>
<keyword evidence="2" id="KW-1185">Reference proteome</keyword>